<evidence type="ECO:0000313" key="5">
    <source>
        <dbReference type="WBParaSite" id="PDA_v2.g5883.t1"/>
    </source>
</evidence>
<dbReference type="Proteomes" id="UP000887578">
    <property type="component" value="Unplaced"/>
</dbReference>
<feature type="compositionally biased region" description="Polar residues" evidence="2">
    <location>
        <begin position="38"/>
        <end position="47"/>
    </location>
</feature>
<accession>A0A914QQY4</accession>
<evidence type="ECO:0000313" key="4">
    <source>
        <dbReference type="Proteomes" id="UP000887578"/>
    </source>
</evidence>
<organism evidence="4 5">
    <name type="scientific">Panagrolaimus davidi</name>
    <dbReference type="NCBI Taxonomy" id="227884"/>
    <lineage>
        <taxon>Eukaryota</taxon>
        <taxon>Metazoa</taxon>
        <taxon>Ecdysozoa</taxon>
        <taxon>Nematoda</taxon>
        <taxon>Chromadorea</taxon>
        <taxon>Rhabditida</taxon>
        <taxon>Tylenchina</taxon>
        <taxon>Panagrolaimomorpha</taxon>
        <taxon>Panagrolaimoidea</taxon>
        <taxon>Panagrolaimidae</taxon>
        <taxon>Panagrolaimus</taxon>
    </lineage>
</organism>
<dbReference type="PROSITE" id="PS00028">
    <property type="entry name" value="ZINC_FINGER_C2H2_1"/>
    <property type="match status" value="1"/>
</dbReference>
<keyword evidence="1" id="KW-0863">Zinc-finger</keyword>
<dbReference type="AlphaFoldDB" id="A0A914QQY4"/>
<keyword evidence="1" id="KW-0862">Zinc</keyword>
<proteinExistence type="predicted"/>
<feature type="compositionally biased region" description="Basic and acidic residues" evidence="2">
    <location>
        <begin position="58"/>
        <end position="75"/>
    </location>
</feature>
<dbReference type="WBParaSite" id="PDA_v2.g5883.t1">
    <property type="protein sequence ID" value="PDA_v2.g5883.t1"/>
    <property type="gene ID" value="PDA_v2.g5883"/>
</dbReference>
<dbReference type="InterPro" id="IPR036236">
    <property type="entry name" value="Znf_C2H2_sf"/>
</dbReference>
<reference evidence="5" key="1">
    <citation type="submission" date="2022-11" db="UniProtKB">
        <authorList>
            <consortium name="WormBaseParasite"/>
        </authorList>
    </citation>
    <scope>IDENTIFICATION</scope>
</reference>
<dbReference type="Gene3D" id="3.30.160.60">
    <property type="entry name" value="Classic Zinc Finger"/>
    <property type="match status" value="1"/>
</dbReference>
<dbReference type="PROSITE" id="PS50157">
    <property type="entry name" value="ZINC_FINGER_C2H2_2"/>
    <property type="match status" value="1"/>
</dbReference>
<dbReference type="InterPro" id="IPR013087">
    <property type="entry name" value="Znf_C2H2_type"/>
</dbReference>
<keyword evidence="1" id="KW-0479">Metal-binding</keyword>
<dbReference type="GO" id="GO:0008270">
    <property type="term" value="F:zinc ion binding"/>
    <property type="evidence" value="ECO:0007669"/>
    <property type="project" value="UniProtKB-KW"/>
</dbReference>
<feature type="compositionally biased region" description="Polar residues" evidence="2">
    <location>
        <begin position="77"/>
        <end position="86"/>
    </location>
</feature>
<dbReference type="SUPFAM" id="SSF57667">
    <property type="entry name" value="beta-beta-alpha zinc fingers"/>
    <property type="match status" value="1"/>
</dbReference>
<evidence type="ECO:0000256" key="2">
    <source>
        <dbReference type="SAM" id="MobiDB-lite"/>
    </source>
</evidence>
<evidence type="ECO:0000256" key="1">
    <source>
        <dbReference type="PROSITE-ProRule" id="PRU00042"/>
    </source>
</evidence>
<sequence length="231" mass="26464">MGRKRKNSEELARPRQVVAPVQPLSSRPRRSTKDAFYNNLSTLTATRKTPDEDELDYEEKAKMIKPKKESIDRRKSSSSGVETTSPAAPPKQPSQRRPVLLKQQKPEVLSVPISRSSSTAAPRSKIIKVNNGLHHFIPQLRRPHFSLFSLNIESLSIDPRMQYSCNLCSRRFFHLSELDEHLGLHVENISSCALCEKPSKGFTMDEYTQHLSSHFLIVRLFCILLFKHLLF</sequence>
<feature type="region of interest" description="Disordered" evidence="2">
    <location>
        <begin position="1"/>
        <end position="116"/>
    </location>
</feature>
<feature type="domain" description="C2H2-type" evidence="3">
    <location>
        <begin position="163"/>
        <end position="190"/>
    </location>
</feature>
<name>A0A914QQY4_9BILA</name>
<keyword evidence="4" id="KW-1185">Reference proteome</keyword>
<protein>
    <submittedName>
        <fullName evidence="5">C2H2-type domain-containing protein</fullName>
    </submittedName>
</protein>
<evidence type="ECO:0000259" key="3">
    <source>
        <dbReference type="PROSITE" id="PS50157"/>
    </source>
</evidence>